<dbReference type="SMART" id="SM00543">
    <property type="entry name" value="MIF4G"/>
    <property type="match status" value="1"/>
</dbReference>
<evidence type="ECO:0000256" key="7">
    <source>
        <dbReference type="ARBA" id="ARBA00022843"/>
    </source>
</evidence>
<evidence type="ECO:0000313" key="18">
    <source>
        <dbReference type="EMBL" id="SSX32943.1"/>
    </source>
</evidence>
<evidence type="ECO:0000256" key="2">
    <source>
        <dbReference type="ARBA" id="ARBA00022481"/>
    </source>
</evidence>
<evidence type="ECO:0000259" key="16">
    <source>
        <dbReference type="PROSITE" id="PS51366"/>
    </source>
</evidence>
<gene>
    <name evidence="18" type="primary">CSON005701</name>
</gene>
<keyword evidence="7" id="KW-0832">Ubl conjugation</keyword>
<comment type="subunit">
    <text evidence="13">Interacts with the serine/threonine protein kinases MKNK1 and MKNK2. Binds EIF4A and EIF3. Interacts with MIF4GD. Interacts with DAZAP2.</text>
</comment>
<feature type="compositionally biased region" description="Low complexity" evidence="14">
    <location>
        <begin position="266"/>
        <end position="276"/>
    </location>
</feature>
<dbReference type="EMBL" id="UFQT01002216">
    <property type="protein sequence ID" value="SSX32943.1"/>
    <property type="molecule type" value="Genomic_DNA"/>
</dbReference>
<dbReference type="PANTHER" id="PTHR23253:SF9">
    <property type="entry name" value="EUKARYOTIC TRANSLATION INITIATION FACTOR 4 GAMMA 2"/>
    <property type="match status" value="1"/>
</dbReference>
<dbReference type="Pfam" id="PF02020">
    <property type="entry name" value="W2"/>
    <property type="match status" value="1"/>
</dbReference>
<dbReference type="FunFam" id="1.25.40.180:FF:000007">
    <property type="entry name" value="Eukaryotic translation initiation factor 4 gamma 2"/>
    <property type="match status" value="1"/>
</dbReference>
<keyword evidence="5" id="KW-0396">Initiation factor</keyword>
<evidence type="ECO:0000313" key="17">
    <source>
        <dbReference type="EMBL" id="SSX13514.1"/>
    </source>
</evidence>
<evidence type="ECO:0000259" key="15">
    <source>
        <dbReference type="PROSITE" id="PS51363"/>
    </source>
</evidence>
<dbReference type="InterPro" id="IPR016024">
    <property type="entry name" value="ARM-type_fold"/>
</dbReference>
<comment type="function">
    <text evidence="11">Appears to play a role in the switch from cap-dependent to IRES-mediated translation during mitosis, apoptosis and viral infection. Cleaved by some caspases and viral proteases.</text>
</comment>
<dbReference type="SUPFAM" id="SSF48371">
    <property type="entry name" value="ARM repeat"/>
    <property type="match status" value="3"/>
</dbReference>
<reference evidence="18" key="2">
    <citation type="submission" date="2018-07" db="EMBL/GenBank/DDBJ databases">
        <authorList>
            <person name="Quirk P.G."/>
            <person name="Krulwich T.A."/>
        </authorList>
    </citation>
    <scope>NUCLEOTIDE SEQUENCE</scope>
</reference>
<proteinExistence type="inferred from homology"/>
<dbReference type="InterPro" id="IPR003307">
    <property type="entry name" value="W2_domain"/>
</dbReference>
<dbReference type="OMA" id="FNGHMAN"/>
<dbReference type="GO" id="GO:0003743">
    <property type="term" value="F:translation initiation factor activity"/>
    <property type="evidence" value="ECO:0007669"/>
    <property type="project" value="UniProtKB-KW"/>
</dbReference>
<evidence type="ECO:0000256" key="14">
    <source>
        <dbReference type="SAM" id="MobiDB-lite"/>
    </source>
</evidence>
<feature type="domain" description="MI" evidence="16">
    <location>
        <begin position="615"/>
        <end position="740"/>
    </location>
</feature>
<feature type="region of interest" description="Disordered" evidence="14">
    <location>
        <begin position="539"/>
        <end position="561"/>
    </location>
</feature>
<evidence type="ECO:0000256" key="10">
    <source>
        <dbReference type="ARBA" id="ARBA00022990"/>
    </source>
</evidence>
<dbReference type="GO" id="GO:0006417">
    <property type="term" value="P:regulation of translation"/>
    <property type="evidence" value="ECO:0007669"/>
    <property type="project" value="UniProtKB-KW"/>
</dbReference>
<dbReference type="CDD" id="cd11559">
    <property type="entry name" value="W2_eIF4G1_like"/>
    <property type="match status" value="1"/>
</dbReference>
<feature type="region of interest" description="Disordered" evidence="14">
    <location>
        <begin position="396"/>
        <end position="513"/>
    </location>
</feature>
<keyword evidence="2" id="KW-0488">Methylation</keyword>
<dbReference type="Pfam" id="PF02854">
    <property type="entry name" value="MIF4G"/>
    <property type="match status" value="1"/>
</dbReference>
<feature type="compositionally biased region" description="Low complexity" evidence="14">
    <location>
        <begin position="458"/>
        <end position="475"/>
    </location>
</feature>
<dbReference type="InterPro" id="IPR003891">
    <property type="entry name" value="Initiation_fac_eIF4g_MI"/>
</dbReference>
<dbReference type="EMBL" id="UFQS01002216">
    <property type="protein sequence ID" value="SSX13514.1"/>
    <property type="molecule type" value="Genomic_DNA"/>
</dbReference>
<dbReference type="GO" id="GO:0003729">
    <property type="term" value="F:mRNA binding"/>
    <property type="evidence" value="ECO:0007669"/>
    <property type="project" value="TreeGrafter"/>
</dbReference>
<accession>A0A336MW34</accession>
<feature type="domain" description="W2" evidence="15">
    <location>
        <begin position="790"/>
        <end position="977"/>
    </location>
</feature>
<feature type="compositionally biased region" description="Low complexity" evidence="14">
    <location>
        <begin position="335"/>
        <end position="354"/>
    </location>
</feature>
<feature type="region of interest" description="Disordered" evidence="14">
    <location>
        <begin position="253"/>
        <end position="354"/>
    </location>
</feature>
<dbReference type="VEuPathDB" id="VectorBase:CSON005701"/>
<keyword evidence="3" id="KW-0678">Repressor</keyword>
<feature type="compositionally biased region" description="Basic and acidic residues" evidence="14">
    <location>
        <begin position="546"/>
        <end position="561"/>
    </location>
</feature>
<dbReference type="PROSITE" id="PS51363">
    <property type="entry name" value="W2"/>
    <property type="match status" value="1"/>
</dbReference>
<feature type="compositionally biased region" description="Polar residues" evidence="14">
    <location>
        <begin position="426"/>
        <end position="439"/>
    </location>
</feature>
<protein>
    <recommendedName>
        <fullName evidence="12">Eukaryotic translation initiation factor 4 gamma 2</fullName>
    </recommendedName>
</protein>
<evidence type="ECO:0000256" key="4">
    <source>
        <dbReference type="ARBA" id="ARBA00022499"/>
    </source>
</evidence>
<keyword evidence="4" id="KW-1017">Isopeptide bond</keyword>
<dbReference type="AlphaFoldDB" id="A0A336MW34"/>
<dbReference type="InterPro" id="IPR003890">
    <property type="entry name" value="MIF4G-like_typ-3"/>
</dbReference>
<feature type="compositionally biased region" description="Low complexity" evidence="14">
    <location>
        <begin position="311"/>
        <end position="320"/>
    </location>
</feature>
<dbReference type="PROSITE" id="PS51366">
    <property type="entry name" value="MI"/>
    <property type="match status" value="1"/>
</dbReference>
<keyword evidence="10" id="KW-0007">Acetylation</keyword>
<keyword evidence="6" id="KW-0597">Phosphoprotein</keyword>
<keyword evidence="8" id="KW-0810">Translation regulation</keyword>
<keyword evidence="9" id="KW-0648">Protein biosynthesis</keyword>
<evidence type="ECO:0000256" key="13">
    <source>
        <dbReference type="ARBA" id="ARBA00046720"/>
    </source>
</evidence>
<dbReference type="Gene3D" id="1.25.40.180">
    <property type="match status" value="3"/>
</dbReference>
<dbReference type="Pfam" id="PF02847">
    <property type="entry name" value="MA3"/>
    <property type="match status" value="1"/>
</dbReference>
<evidence type="ECO:0000256" key="9">
    <source>
        <dbReference type="ARBA" id="ARBA00022917"/>
    </source>
</evidence>
<evidence type="ECO:0000256" key="5">
    <source>
        <dbReference type="ARBA" id="ARBA00022540"/>
    </source>
</evidence>
<evidence type="ECO:0000256" key="3">
    <source>
        <dbReference type="ARBA" id="ARBA00022491"/>
    </source>
</evidence>
<feature type="compositionally biased region" description="Basic and acidic residues" evidence="14">
    <location>
        <begin position="210"/>
        <end position="223"/>
    </location>
</feature>
<organism evidence="18">
    <name type="scientific">Culicoides sonorensis</name>
    <name type="common">Biting midge</name>
    <dbReference type="NCBI Taxonomy" id="179676"/>
    <lineage>
        <taxon>Eukaryota</taxon>
        <taxon>Metazoa</taxon>
        <taxon>Ecdysozoa</taxon>
        <taxon>Arthropoda</taxon>
        <taxon>Hexapoda</taxon>
        <taxon>Insecta</taxon>
        <taxon>Pterygota</taxon>
        <taxon>Neoptera</taxon>
        <taxon>Endopterygota</taxon>
        <taxon>Diptera</taxon>
        <taxon>Nematocera</taxon>
        <taxon>Chironomoidea</taxon>
        <taxon>Ceratopogonidae</taxon>
        <taxon>Ceratopogoninae</taxon>
        <taxon>Culicoides</taxon>
        <taxon>Monoculicoides</taxon>
    </lineage>
</organism>
<dbReference type="PANTHER" id="PTHR23253">
    <property type="entry name" value="EUKARYOTIC TRANSLATION INITIATION FACTOR 4 GAMMA"/>
    <property type="match status" value="1"/>
</dbReference>
<sequence length="980" mass="111824">MYAQLCKRLSIEAPNFETNNDSCCTFLRLLVNNCRDKFENRAIHFENIINSSSVLTDDDEEKRNIAKAKMLGNVKFIGEIFKLGMLGETHLHKMLRSLLQKGGRPNPTLEERCDDLECLAQILKTCGKQLDASPGKNLMDQYFEHVERKIQTNGHYPPRIRFLLRDVIELRNNNWIPRKIARTDGPVPMQDLNTDEDILRGGSASYLSRQQRDHQRHNERDSNHWMSKLPLNLQSTGFNDMFSSLSVTGGTSSLIPPFSPQSNSYNNRNNDMLENNRGPGNVGHDSHRGGHRPYNNNNQRNQHHQDGGHNPGHNNNYNPRYNKHNPHHGGDRHQNQNNSHNNSYHHQNNQQQNNMLNNKDIAPRFKRTMMTPNTQTNTVENLEMRPNQNSLLYKASQSVKQQQPLPLQPPTTNNQQNQHNTPYVGRNSNPEQNRQHPSSNGHYNNQHGGHGNAPYGQNRNSNWNSNYNNQHNSGNKGPHGQMMQHSGSDNNFQSSPFGPTPGSLGPNTLLGQTKNAVGKPMAVVAPTTSTPINNIMQKDQIPIKQAPEKASKKEKKDKGPGREEYMKLVNGFINDNLLKEKDDEKDNKLIEENGDIETSPIENGDEKVLIKADNDNDDLNKDDVQELKKNGHNTMEDKVTAFLELKVPDKFMKDAVIKILTEILDKDDTIHDRVIEFLLTMRKDNKLTNNALLEAFKNVINTMNEKEKTIPKITTIIASLLSRAVIVKLCKLSDIANYTENGQHYPLFLLVLQQLHKKMGKQPLQEIFNASKVNLMASLPEVDRTKDRMAEILEDRNLSFLYPLLRVQAELWKQITTDPNPQAFYKFIKESIESGLYSDPGFITAMMTVVVKFITKESSLAEGVDITKLADKAIVDKEKQLLEKYGPVLISFLHQKIDLQLIAIYALQVFCYTVNFPKGMLLRWFTALYELNIIDEDAFLRWKEDITDMYPGKGQALFQVNAYLTYLAEAESEEDEEDEA</sequence>
<dbReference type="SMART" id="SM00515">
    <property type="entry name" value="eIF5C"/>
    <property type="match status" value="1"/>
</dbReference>
<feature type="region of interest" description="Disordered" evidence="14">
    <location>
        <begin position="207"/>
        <end position="226"/>
    </location>
</feature>
<reference evidence="17" key="1">
    <citation type="submission" date="2018-04" db="EMBL/GenBank/DDBJ databases">
        <authorList>
            <person name="Go L.Y."/>
            <person name="Mitchell J.A."/>
        </authorList>
    </citation>
    <scope>NUCLEOTIDE SEQUENCE</scope>
    <source>
        <tissue evidence="17">Whole organism</tissue>
    </source>
</reference>
<dbReference type="GO" id="GO:0016281">
    <property type="term" value="C:eukaryotic translation initiation factor 4F complex"/>
    <property type="evidence" value="ECO:0007669"/>
    <property type="project" value="TreeGrafter"/>
</dbReference>
<feature type="compositionally biased region" description="Low complexity" evidence="14">
    <location>
        <begin position="401"/>
        <end position="422"/>
    </location>
</feature>
<evidence type="ECO:0000256" key="11">
    <source>
        <dbReference type="ARBA" id="ARBA00037759"/>
    </source>
</evidence>
<evidence type="ECO:0000256" key="8">
    <source>
        <dbReference type="ARBA" id="ARBA00022845"/>
    </source>
</evidence>
<evidence type="ECO:0000256" key="1">
    <source>
        <dbReference type="ARBA" id="ARBA00005775"/>
    </source>
</evidence>
<name>A0A336MW34_CULSO</name>
<dbReference type="FunFam" id="1.25.40.180:FF:000064">
    <property type="entry name" value="Translation initiation factor 4G"/>
    <property type="match status" value="1"/>
</dbReference>
<evidence type="ECO:0000256" key="12">
    <source>
        <dbReference type="ARBA" id="ARBA00040449"/>
    </source>
</evidence>
<feature type="compositionally biased region" description="Polar residues" evidence="14">
    <location>
        <begin position="483"/>
        <end position="497"/>
    </location>
</feature>
<comment type="similarity">
    <text evidence="1">Belongs to the eukaryotic initiation factor 4G family.</text>
</comment>
<evidence type="ECO:0000256" key="6">
    <source>
        <dbReference type="ARBA" id="ARBA00022553"/>
    </source>
</evidence>